<feature type="compositionally biased region" description="Polar residues" evidence="1">
    <location>
        <begin position="9"/>
        <end position="25"/>
    </location>
</feature>
<organism evidence="3 4">
    <name type="scientific">Protea cynaroides</name>
    <dbReference type="NCBI Taxonomy" id="273540"/>
    <lineage>
        <taxon>Eukaryota</taxon>
        <taxon>Viridiplantae</taxon>
        <taxon>Streptophyta</taxon>
        <taxon>Embryophyta</taxon>
        <taxon>Tracheophyta</taxon>
        <taxon>Spermatophyta</taxon>
        <taxon>Magnoliopsida</taxon>
        <taxon>Proteales</taxon>
        <taxon>Proteaceae</taxon>
        <taxon>Protea</taxon>
    </lineage>
</organism>
<evidence type="ECO:0000256" key="1">
    <source>
        <dbReference type="SAM" id="MobiDB-lite"/>
    </source>
</evidence>
<comment type="caution">
    <text evidence="3">The sequence shown here is derived from an EMBL/GenBank/DDBJ whole genome shotgun (WGS) entry which is preliminary data.</text>
</comment>
<dbReference type="EMBL" id="JAMYWD010000005">
    <property type="protein sequence ID" value="KAJ4969608.1"/>
    <property type="molecule type" value="Genomic_DNA"/>
</dbReference>
<feature type="region of interest" description="Disordered" evidence="1">
    <location>
        <begin position="1"/>
        <end position="63"/>
    </location>
</feature>
<evidence type="ECO:0000256" key="2">
    <source>
        <dbReference type="SAM" id="Phobius"/>
    </source>
</evidence>
<proteinExistence type="predicted"/>
<keyword evidence="2" id="KW-1133">Transmembrane helix</keyword>
<reference evidence="3" key="1">
    <citation type="journal article" date="2023" name="Plant J.">
        <title>The genome of the king protea, Protea cynaroides.</title>
        <authorList>
            <person name="Chang J."/>
            <person name="Duong T.A."/>
            <person name="Schoeman C."/>
            <person name="Ma X."/>
            <person name="Roodt D."/>
            <person name="Barker N."/>
            <person name="Li Z."/>
            <person name="Van de Peer Y."/>
            <person name="Mizrachi E."/>
        </authorList>
    </citation>
    <scope>NUCLEOTIDE SEQUENCE</scope>
    <source>
        <tissue evidence="3">Young leaves</tissue>
    </source>
</reference>
<gene>
    <name evidence="3" type="ORF">NE237_002707</name>
</gene>
<feature type="compositionally biased region" description="Low complexity" evidence="1">
    <location>
        <begin position="273"/>
        <end position="293"/>
    </location>
</feature>
<protein>
    <submittedName>
        <fullName evidence="3">Uncharacterized protein</fullName>
    </submittedName>
</protein>
<dbReference type="AlphaFoldDB" id="A0A9Q0KFH0"/>
<feature type="compositionally biased region" description="Polar residues" evidence="1">
    <location>
        <begin position="42"/>
        <end position="55"/>
    </location>
</feature>
<name>A0A9Q0KFH0_9MAGN</name>
<keyword evidence="2" id="KW-0472">Membrane</keyword>
<dbReference type="OrthoDB" id="1914651at2759"/>
<accession>A0A9Q0KFH0</accession>
<dbReference type="PANTHER" id="PTHR36043">
    <property type="entry name" value="2,3-BISPHOSPHOGLYCERATE-INDEPENDENT PHOSPHOGLYCERATE MUTASE"/>
    <property type="match status" value="1"/>
</dbReference>
<dbReference type="PANTHER" id="PTHR36043:SF1">
    <property type="entry name" value="2,3-BISPHOSPHOGLYCERATE-INDEPENDENT PHOSPHOGLYCERATE MUTASE"/>
    <property type="match status" value="1"/>
</dbReference>
<evidence type="ECO:0000313" key="4">
    <source>
        <dbReference type="Proteomes" id="UP001141806"/>
    </source>
</evidence>
<sequence length="302" mass="34127">MDLQLQWGRRTTAQSYVSRTPSPTHNSRKHSRYPSPLRPQSKRSNSQQTPSGGDDSNNKGDRLSTDWNKAWSDFRKKGRKTLFSQFNPDKYVSWNPRRSNYPLSEEVDPIKRTERSNLIFWTSPRFTLAGAIVIVSLLLIYTLVYPNRTLPCRRGTTLPALWATSENNFNFWFGSSSSLALNFSFRLLSVKENRIYYFISCLVCFRLSSSLPHRRDFAIPTRTTTMEKEAAKSIKKEEVRLPPKRGEIKRKIIGKLVNSVVSTLASKGEGQGKSKNGHGSSSSSTSATSPANGYASDSRSDL</sequence>
<dbReference type="Proteomes" id="UP001141806">
    <property type="component" value="Unassembled WGS sequence"/>
</dbReference>
<keyword evidence="4" id="KW-1185">Reference proteome</keyword>
<keyword evidence="2" id="KW-0812">Transmembrane</keyword>
<feature type="transmembrane region" description="Helical" evidence="2">
    <location>
        <begin position="126"/>
        <end position="144"/>
    </location>
</feature>
<feature type="region of interest" description="Disordered" evidence="1">
    <location>
        <begin position="266"/>
        <end position="302"/>
    </location>
</feature>
<evidence type="ECO:0000313" key="3">
    <source>
        <dbReference type="EMBL" id="KAJ4969608.1"/>
    </source>
</evidence>